<sequence>MRAYGRTGSSMDAKQVARAGVMVALLAVSAQVMVPIGPVPFTLQTFVLAMLVAVLDRGTAMFAVIAYILLGALGLPVFSGFMGGIGALVGPTGGFLWGFVLGTALACGVGRALSKRAGAYPRALVSAAVLLLVSYTCGTAQLMVLMSLDLLDALAIAVLPFVIPDAVKIALGSRVGITVSRRLSRVA</sequence>
<proteinExistence type="inferred from homology"/>
<comment type="caution">
    <text evidence="4">The sequence shown here is derived from an EMBL/GenBank/DDBJ whole genome shotgun (WGS) entry which is preliminary data.</text>
</comment>
<accession>B6GAW8</accession>
<feature type="transmembrane region" description="Helical" evidence="3">
    <location>
        <begin position="62"/>
        <end position="89"/>
    </location>
</feature>
<dbReference type="Gene3D" id="1.10.1760.20">
    <property type="match status" value="1"/>
</dbReference>
<dbReference type="PANTHER" id="PTHR34295:SF1">
    <property type="entry name" value="BIOTIN TRANSPORTER BIOY"/>
    <property type="match status" value="1"/>
</dbReference>
<feature type="transmembrane region" description="Helical" evidence="3">
    <location>
        <begin position="125"/>
        <end position="148"/>
    </location>
</feature>
<evidence type="ECO:0000313" key="5">
    <source>
        <dbReference type="Proteomes" id="UP000003560"/>
    </source>
</evidence>
<keyword evidence="2 3" id="KW-0472">Membrane</keyword>
<comment type="subcellular location">
    <subcellularLocation>
        <location evidence="2">Cell membrane</location>
        <topology evidence="2">Multi-pass membrane protein</topology>
    </subcellularLocation>
</comment>
<protein>
    <recommendedName>
        <fullName evidence="2">Biotin transporter</fullName>
    </recommendedName>
</protein>
<dbReference type="HOGENOM" id="CLU_077931_3_0_11"/>
<evidence type="ECO:0000313" key="4">
    <source>
        <dbReference type="EMBL" id="EEA90644.1"/>
    </source>
</evidence>
<keyword evidence="2" id="KW-0813">Transport</keyword>
<reference evidence="4 5" key="1">
    <citation type="submission" date="2008-10" db="EMBL/GenBank/DDBJ databases">
        <title>Draft genome sequence of Collinsella stercoris (DSM 13279).</title>
        <authorList>
            <person name="Sudarsanam P."/>
            <person name="Ley R."/>
            <person name="Guruge J."/>
            <person name="Turnbaugh P.J."/>
            <person name="Mahowald M."/>
            <person name="Liep D."/>
            <person name="Gordon J."/>
        </authorList>
    </citation>
    <scope>NUCLEOTIDE SEQUENCE [LARGE SCALE GENOMIC DNA]</scope>
    <source>
        <strain evidence="4 5">DSM 13279</strain>
    </source>
</reference>
<feature type="transmembrane region" description="Helical" evidence="3">
    <location>
        <begin position="39"/>
        <end position="55"/>
    </location>
</feature>
<keyword evidence="2" id="KW-1003">Cell membrane</keyword>
<dbReference type="eggNOG" id="COG1268">
    <property type="taxonomic scope" value="Bacteria"/>
</dbReference>
<dbReference type="STRING" id="445975.COLSTE_01219"/>
<keyword evidence="3" id="KW-0812">Transmembrane</keyword>
<dbReference type="AlphaFoldDB" id="B6GAW8"/>
<name>B6GAW8_9ACTN</name>
<feature type="transmembrane region" description="Helical" evidence="3">
    <location>
        <begin position="95"/>
        <end position="113"/>
    </location>
</feature>
<evidence type="ECO:0000256" key="3">
    <source>
        <dbReference type="SAM" id="Phobius"/>
    </source>
</evidence>
<reference evidence="4 5" key="2">
    <citation type="submission" date="2008-10" db="EMBL/GenBank/DDBJ databases">
        <authorList>
            <person name="Fulton L."/>
            <person name="Clifton S."/>
            <person name="Fulton B."/>
            <person name="Xu J."/>
            <person name="Minx P."/>
            <person name="Pepin K.H."/>
            <person name="Johnson M."/>
            <person name="Thiruvilangam P."/>
            <person name="Bhonagiri V."/>
            <person name="Nash W.E."/>
            <person name="Mardis E.R."/>
            <person name="Wilson R.K."/>
        </authorList>
    </citation>
    <scope>NUCLEOTIDE SEQUENCE [LARGE SCALE GENOMIC DNA]</scope>
    <source>
        <strain evidence="4 5">DSM 13279</strain>
    </source>
</reference>
<feature type="transmembrane region" description="Helical" evidence="3">
    <location>
        <begin position="154"/>
        <end position="177"/>
    </location>
</feature>
<dbReference type="PANTHER" id="PTHR34295">
    <property type="entry name" value="BIOTIN TRANSPORTER BIOY"/>
    <property type="match status" value="1"/>
</dbReference>
<dbReference type="GO" id="GO:0005886">
    <property type="term" value="C:plasma membrane"/>
    <property type="evidence" value="ECO:0007669"/>
    <property type="project" value="UniProtKB-SubCell"/>
</dbReference>
<dbReference type="Proteomes" id="UP000003560">
    <property type="component" value="Unassembled WGS sequence"/>
</dbReference>
<dbReference type="EMBL" id="ABXJ01000068">
    <property type="protein sequence ID" value="EEA90644.1"/>
    <property type="molecule type" value="Genomic_DNA"/>
</dbReference>
<evidence type="ECO:0000256" key="1">
    <source>
        <dbReference type="ARBA" id="ARBA00010692"/>
    </source>
</evidence>
<keyword evidence="3" id="KW-1133">Transmembrane helix</keyword>
<dbReference type="Pfam" id="PF02632">
    <property type="entry name" value="BioY"/>
    <property type="match status" value="1"/>
</dbReference>
<dbReference type="GO" id="GO:0015225">
    <property type="term" value="F:biotin transmembrane transporter activity"/>
    <property type="evidence" value="ECO:0007669"/>
    <property type="project" value="UniProtKB-UniRule"/>
</dbReference>
<dbReference type="PIRSF" id="PIRSF016661">
    <property type="entry name" value="BioY"/>
    <property type="match status" value="1"/>
</dbReference>
<dbReference type="InterPro" id="IPR003784">
    <property type="entry name" value="BioY"/>
</dbReference>
<evidence type="ECO:0000256" key="2">
    <source>
        <dbReference type="PIRNR" id="PIRNR016661"/>
    </source>
</evidence>
<keyword evidence="5" id="KW-1185">Reference proteome</keyword>
<comment type="similarity">
    <text evidence="1 2">Belongs to the BioY family.</text>
</comment>
<gene>
    <name evidence="4" type="ORF">COLSTE_01219</name>
</gene>
<organism evidence="4 5">
    <name type="scientific">Collinsella stercoris DSM 13279</name>
    <dbReference type="NCBI Taxonomy" id="445975"/>
    <lineage>
        <taxon>Bacteria</taxon>
        <taxon>Bacillati</taxon>
        <taxon>Actinomycetota</taxon>
        <taxon>Coriobacteriia</taxon>
        <taxon>Coriobacteriales</taxon>
        <taxon>Coriobacteriaceae</taxon>
        <taxon>Collinsella</taxon>
    </lineage>
</organism>